<sequence>MWTKLIGRLGRKLLDANDAPLSIISIENCVFNGNKGNSTIIVSSNFEELLTANQGLGSLGTGGRRYLETPKFAHWIHLVINGTSFTTEAVNGAIIDNHGGRLQLSSCIYANNTAESVIKSEYGTLVMTSSEFDTNEMTSDAGVFVLDSESSLGLNEFNCDASVPIRVTVVPVSIMVAIALPLIHVTRRQQRDNDRAGDDVAPSTINPADTTTTPSSLQKERTTTAAIPASSMALLSVQIATHLRTIGEIDVFTPTLQSSWYNVYIPSFAWIDVGEYNSVYDTTINISRTLLLCSPTLVSTHPSPLRGKEFALQALTLNFPSSSWDEVLTASNAAIGGPSTAAAFAMGLVSSSGRINNDNNKNNESRRREEQHRSALVIDATVWGVFGSAIAIDAY</sequence>
<protein>
    <submittedName>
        <fullName evidence="2">Uncharacterized protein</fullName>
    </submittedName>
</protein>
<feature type="region of interest" description="Disordered" evidence="1">
    <location>
        <begin position="190"/>
        <end position="220"/>
    </location>
</feature>
<keyword evidence="3" id="KW-1185">Reference proteome</keyword>
<reference evidence="2 3" key="1">
    <citation type="submission" date="2024-10" db="EMBL/GenBank/DDBJ databases">
        <title>Updated reference genomes for cyclostephanoid diatoms.</title>
        <authorList>
            <person name="Roberts W.R."/>
            <person name="Alverson A.J."/>
        </authorList>
    </citation>
    <scope>NUCLEOTIDE SEQUENCE [LARGE SCALE GENOMIC DNA]</scope>
    <source>
        <strain evidence="2 3">AJA232-27</strain>
    </source>
</reference>
<evidence type="ECO:0000313" key="3">
    <source>
        <dbReference type="Proteomes" id="UP001530293"/>
    </source>
</evidence>
<gene>
    <name evidence="2" type="ORF">ACHAWU_005115</name>
</gene>
<dbReference type="EMBL" id="JALLBG020000288">
    <property type="protein sequence ID" value="KAL3756853.1"/>
    <property type="molecule type" value="Genomic_DNA"/>
</dbReference>
<accession>A0ABD3LZE9</accession>
<organism evidence="2 3">
    <name type="scientific">Discostella pseudostelligera</name>
    <dbReference type="NCBI Taxonomy" id="259834"/>
    <lineage>
        <taxon>Eukaryota</taxon>
        <taxon>Sar</taxon>
        <taxon>Stramenopiles</taxon>
        <taxon>Ochrophyta</taxon>
        <taxon>Bacillariophyta</taxon>
        <taxon>Coscinodiscophyceae</taxon>
        <taxon>Thalassiosirophycidae</taxon>
        <taxon>Stephanodiscales</taxon>
        <taxon>Stephanodiscaceae</taxon>
        <taxon>Discostella</taxon>
    </lineage>
</organism>
<evidence type="ECO:0000313" key="2">
    <source>
        <dbReference type="EMBL" id="KAL3756853.1"/>
    </source>
</evidence>
<proteinExistence type="predicted"/>
<dbReference type="AlphaFoldDB" id="A0ABD3LZE9"/>
<dbReference type="Proteomes" id="UP001530293">
    <property type="component" value="Unassembled WGS sequence"/>
</dbReference>
<comment type="caution">
    <text evidence="2">The sequence shown here is derived from an EMBL/GenBank/DDBJ whole genome shotgun (WGS) entry which is preliminary data.</text>
</comment>
<name>A0ABD3LZE9_9STRA</name>
<evidence type="ECO:0000256" key="1">
    <source>
        <dbReference type="SAM" id="MobiDB-lite"/>
    </source>
</evidence>
<feature type="compositionally biased region" description="Polar residues" evidence="1">
    <location>
        <begin position="203"/>
        <end position="217"/>
    </location>
</feature>